<evidence type="ECO:0000256" key="4">
    <source>
        <dbReference type="ARBA" id="ARBA00022692"/>
    </source>
</evidence>
<keyword evidence="2" id="KW-1003">Cell membrane</keyword>
<evidence type="ECO:0000256" key="3">
    <source>
        <dbReference type="ARBA" id="ARBA00022679"/>
    </source>
</evidence>
<dbReference type="OrthoDB" id="9783652at2"/>
<evidence type="ECO:0000313" key="9">
    <source>
        <dbReference type="EMBL" id="QGZ54019.1"/>
    </source>
</evidence>
<feature type="transmembrane region" description="Helical" evidence="8">
    <location>
        <begin position="172"/>
        <end position="191"/>
    </location>
</feature>
<dbReference type="CDD" id="cd06854">
    <property type="entry name" value="GT_WbpL_WbcO_like"/>
    <property type="match status" value="1"/>
</dbReference>
<keyword evidence="7" id="KW-0479">Metal-binding</keyword>
<feature type="transmembrane region" description="Helical" evidence="8">
    <location>
        <begin position="198"/>
        <end position="220"/>
    </location>
</feature>
<dbReference type="PANTHER" id="PTHR22926:SF3">
    <property type="entry name" value="UNDECAPRENYL-PHOSPHATE ALPHA-N-ACETYLGLUCOSAMINYL 1-PHOSPHATE TRANSFERASE"/>
    <property type="match status" value="1"/>
</dbReference>
<dbReference type="PANTHER" id="PTHR22926">
    <property type="entry name" value="PHOSPHO-N-ACETYLMURAMOYL-PENTAPEPTIDE-TRANSFERASE"/>
    <property type="match status" value="1"/>
</dbReference>
<dbReference type="Pfam" id="PF00953">
    <property type="entry name" value="Glycos_transf_4"/>
    <property type="match status" value="1"/>
</dbReference>
<dbReference type="RefSeq" id="WP_158757177.1">
    <property type="nucleotide sequence ID" value="NZ_CP046909.1"/>
</dbReference>
<keyword evidence="6 8" id="KW-0472">Membrane</keyword>
<dbReference type="GO" id="GO:0009103">
    <property type="term" value="P:lipopolysaccharide biosynthetic process"/>
    <property type="evidence" value="ECO:0007669"/>
    <property type="project" value="TreeGrafter"/>
</dbReference>
<dbReference type="AlphaFoldDB" id="A0A7Z2G3D2"/>
<keyword evidence="5 8" id="KW-1133">Transmembrane helix</keyword>
<comment type="cofactor">
    <cofactor evidence="7">
        <name>Mg(2+)</name>
        <dbReference type="ChEBI" id="CHEBI:18420"/>
    </cofactor>
</comment>
<feature type="transmembrane region" description="Helical" evidence="8">
    <location>
        <begin position="148"/>
        <end position="166"/>
    </location>
</feature>
<dbReference type="Proteomes" id="UP000434209">
    <property type="component" value="Chromosome 1"/>
</dbReference>
<evidence type="ECO:0000256" key="2">
    <source>
        <dbReference type="ARBA" id="ARBA00022475"/>
    </source>
</evidence>
<keyword evidence="4 8" id="KW-0812">Transmembrane</keyword>
<accession>A0A7Z2G3D2</accession>
<evidence type="ECO:0000256" key="1">
    <source>
        <dbReference type="ARBA" id="ARBA00004651"/>
    </source>
</evidence>
<dbReference type="InterPro" id="IPR000715">
    <property type="entry name" value="Glycosyl_transferase_4"/>
</dbReference>
<keyword evidence="7" id="KW-0460">Magnesium</keyword>
<feature type="binding site" evidence="7">
    <location>
        <position position="140"/>
    </location>
    <ligand>
        <name>Mg(2+)</name>
        <dbReference type="ChEBI" id="CHEBI:18420"/>
    </ligand>
</feature>
<gene>
    <name evidence="9" type="ORF">FAZ97_03300</name>
</gene>
<organism evidence="9 10">
    <name type="scientific">Paraburkholderia acidiphila</name>
    <dbReference type="NCBI Taxonomy" id="2571747"/>
    <lineage>
        <taxon>Bacteria</taxon>
        <taxon>Pseudomonadati</taxon>
        <taxon>Pseudomonadota</taxon>
        <taxon>Betaproteobacteria</taxon>
        <taxon>Burkholderiales</taxon>
        <taxon>Burkholderiaceae</taxon>
        <taxon>Paraburkholderia</taxon>
    </lineage>
</organism>
<feature type="transmembrane region" description="Helical" evidence="8">
    <location>
        <begin position="98"/>
        <end position="116"/>
    </location>
</feature>
<dbReference type="GO" id="GO:0044038">
    <property type="term" value="P:cell wall macromolecule biosynthetic process"/>
    <property type="evidence" value="ECO:0007669"/>
    <property type="project" value="TreeGrafter"/>
</dbReference>
<feature type="transmembrane region" description="Helical" evidence="8">
    <location>
        <begin position="57"/>
        <end position="86"/>
    </location>
</feature>
<dbReference type="GO" id="GO:0046872">
    <property type="term" value="F:metal ion binding"/>
    <property type="evidence" value="ECO:0007669"/>
    <property type="project" value="UniProtKB-KW"/>
</dbReference>
<dbReference type="GO" id="GO:0071555">
    <property type="term" value="P:cell wall organization"/>
    <property type="evidence" value="ECO:0007669"/>
    <property type="project" value="TreeGrafter"/>
</dbReference>
<feature type="transmembrane region" description="Helical" evidence="8">
    <location>
        <begin position="301"/>
        <end position="321"/>
    </location>
</feature>
<feature type="transmembrane region" description="Helical" evidence="8">
    <location>
        <begin position="226"/>
        <end position="250"/>
    </location>
</feature>
<evidence type="ECO:0000256" key="7">
    <source>
        <dbReference type="PIRSR" id="PIRSR600715-1"/>
    </source>
</evidence>
<evidence type="ECO:0000256" key="6">
    <source>
        <dbReference type="ARBA" id="ARBA00023136"/>
    </source>
</evidence>
<feature type="transmembrane region" description="Helical" evidence="8">
    <location>
        <begin position="271"/>
        <end position="295"/>
    </location>
</feature>
<keyword evidence="3 9" id="KW-0808">Transferase</keyword>
<sequence>MISGSILHVTGSAVLAFCLCALVLWALLKTGIAWRLATDIPNERSLHTRPTPRVGGWGIVPVIAVFMAVMAPSLWLTAAAFAMLAALSQIDDRRGLPVGVRFGAHIAAVAALVAFYPAPVPSWALVVIGLLMVWLVNLYNFMDGSDGLAGGMALFGFGGYAIAALTSARPELQLAVASALAAGAAGGFLLFNFHPARIFLGDAGSIPLGFLAGALGYWGWRDGVWPVWFPALIFSPFIVDASVTLARRLLRGEKVWQAHREHYYQRMVQMGCGHALTARIWYSFMAAGIILAIAARNLAPVQQWLTVVVWAAVLGAAGMYIDRRWRRYRSRLVQT</sequence>
<protein>
    <submittedName>
        <fullName evidence="9">Glycosyl transferase</fullName>
    </submittedName>
</protein>
<keyword evidence="10" id="KW-1185">Reference proteome</keyword>
<dbReference type="EMBL" id="CP046909">
    <property type="protein sequence ID" value="QGZ54019.1"/>
    <property type="molecule type" value="Genomic_DNA"/>
</dbReference>
<evidence type="ECO:0000256" key="5">
    <source>
        <dbReference type="ARBA" id="ARBA00022989"/>
    </source>
</evidence>
<feature type="binding site" evidence="7">
    <location>
        <position position="202"/>
    </location>
    <ligand>
        <name>Mg(2+)</name>
        <dbReference type="ChEBI" id="CHEBI:18420"/>
    </ligand>
</feature>
<dbReference type="KEGG" id="pacp:FAZ97_03300"/>
<dbReference type="GO" id="GO:0016780">
    <property type="term" value="F:phosphotransferase activity, for other substituted phosphate groups"/>
    <property type="evidence" value="ECO:0007669"/>
    <property type="project" value="InterPro"/>
</dbReference>
<dbReference type="GO" id="GO:0005886">
    <property type="term" value="C:plasma membrane"/>
    <property type="evidence" value="ECO:0007669"/>
    <property type="project" value="UniProtKB-SubCell"/>
</dbReference>
<evidence type="ECO:0000313" key="10">
    <source>
        <dbReference type="Proteomes" id="UP000434209"/>
    </source>
</evidence>
<proteinExistence type="predicted"/>
<feature type="transmembrane region" description="Helical" evidence="8">
    <location>
        <begin position="122"/>
        <end position="141"/>
    </location>
</feature>
<name>A0A7Z2G3D2_9BURK</name>
<comment type="subcellular location">
    <subcellularLocation>
        <location evidence="1">Cell membrane</location>
        <topology evidence="1">Multi-pass membrane protein</topology>
    </subcellularLocation>
</comment>
<reference evidence="9 10" key="1">
    <citation type="submission" date="2019-12" db="EMBL/GenBank/DDBJ databases">
        <title>Paraburkholderia acidiphila 7Q-K02 sp. nov and Paraburkholderia acidisoli DHF22 sp. nov., two strains isolated from forest soil.</title>
        <authorList>
            <person name="Gao Z."/>
            <person name="Qiu L."/>
        </authorList>
    </citation>
    <scope>NUCLEOTIDE SEQUENCE [LARGE SCALE GENOMIC DNA]</scope>
    <source>
        <strain evidence="9 10">7Q-K02</strain>
    </source>
</reference>
<evidence type="ECO:0000256" key="8">
    <source>
        <dbReference type="SAM" id="Phobius"/>
    </source>
</evidence>